<evidence type="ECO:0000256" key="1">
    <source>
        <dbReference type="ARBA" id="ARBA00001933"/>
    </source>
</evidence>
<dbReference type="Proteomes" id="UP000243525">
    <property type="component" value="Unassembled WGS sequence"/>
</dbReference>
<comment type="cofactor">
    <cofactor evidence="1">
        <name>pyridoxal 5'-phosphate</name>
        <dbReference type="ChEBI" id="CHEBI:597326"/>
    </cofactor>
</comment>
<evidence type="ECO:0000256" key="14">
    <source>
        <dbReference type="ARBA" id="ARBA00048212"/>
    </source>
</evidence>
<dbReference type="AlphaFoldDB" id="A0A2T5C6S6"/>
<dbReference type="GO" id="GO:0004084">
    <property type="term" value="F:branched-chain-amino-acid transaminase activity"/>
    <property type="evidence" value="ECO:0007669"/>
    <property type="project" value="UniProtKB-EC"/>
</dbReference>
<dbReference type="PIRSF" id="PIRSF006468">
    <property type="entry name" value="BCAT1"/>
    <property type="match status" value="1"/>
</dbReference>
<dbReference type="InterPro" id="IPR043131">
    <property type="entry name" value="BCAT-like_N"/>
</dbReference>
<dbReference type="UniPathway" id="UPA00047">
    <property type="reaction ID" value="UER00058"/>
</dbReference>
<dbReference type="NCBIfam" id="TIGR01123">
    <property type="entry name" value="ilvE_II"/>
    <property type="match status" value="1"/>
</dbReference>
<dbReference type="Gene3D" id="3.30.470.10">
    <property type="match status" value="1"/>
</dbReference>
<evidence type="ECO:0000313" key="19">
    <source>
        <dbReference type="Proteomes" id="UP000243525"/>
    </source>
</evidence>
<dbReference type="EMBL" id="QAAD01000001">
    <property type="protein sequence ID" value="PTN10649.1"/>
    <property type="molecule type" value="Genomic_DNA"/>
</dbReference>
<keyword evidence="11 18" id="KW-0808">Transferase</keyword>
<name>A0A2T5C6S6_9BACT</name>
<comment type="caution">
    <text evidence="18">The sequence shown here is derived from an EMBL/GenBank/DDBJ whole genome shotgun (WGS) entry which is preliminary data.</text>
</comment>
<comment type="similarity">
    <text evidence="6">Belongs to the class-IV pyridoxal-phosphate-dependent aminotransferase family.</text>
</comment>
<dbReference type="FunFam" id="3.20.10.10:FF:000006">
    <property type="entry name" value="Branched-chain amino acid aminotransferase"/>
    <property type="match status" value="1"/>
</dbReference>
<dbReference type="SUPFAM" id="SSF56752">
    <property type="entry name" value="D-aminoacid aminotransferase-like PLP-dependent enzymes"/>
    <property type="match status" value="1"/>
</dbReference>
<dbReference type="GO" id="GO:0009097">
    <property type="term" value="P:isoleucine biosynthetic process"/>
    <property type="evidence" value="ECO:0007669"/>
    <property type="project" value="UniProtKB-UniPathway"/>
</dbReference>
<accession>A0A2T5C6S6</accession>
<comment type="catalytic activity">
    <reaction evidence="14">
        <text>L-valine + 2-oxoglutarate = 3-methyl-2-oxobutanoate + L-glutamate</text>
        <dbReference type="Rhea" id="RHEA:24813"/>
        <dbReference type="ChEBI" id="CHEBI:11851"/>
        <dbReference type="ChEBI" id="CHEBI:16810"/>
        <dbReference type="ChEBI" id="CHEBI:29985"/>
        <dbReference type="ChEBI" id="CHEBI:57762"/>
        <dbReference type="EC" id="2.6.1.42"/>
    </reaction>
</comment>
<evidence type="ECO:0000256" key="16">
    <source>
        <dbReference type="ARBA" id="ARBA00049229"/>
    </source>
</evidence>
<keyword evidence="13" id="KW-0100">Branched-chain amino acid biosynthesis</keyword>
<evidence type="ECO:0000256" key="6">
    <source>
        <dbReference type="ARBA" id="ARBA00009320"/>
    </source>
</evidence>
<evidence type="ECO:0000256" key="11">
    <source>
        <dbReference type="ARBA" id="ARBA00022679"/>
    </source>
</evidence>
<dbReference type="UniPathway" id="UPA00048">
    <property type="reaction ID" value="UER00073"/>
</dbReference>
<dbReference type="InterPro" id="IPR043132">
    <property type="entry name" value="BCAT-like_C"/>
</dbReference>
<keyword evidence="9 18" id="KW-0032">Aminotransferase</keyword>
<dbReference type="CDD" id="cd01557">
    <property type="entry name" value="BCAT_beta_family"/>
    <property type="match status" value="1"/>
</dbReference>
<evidence type="ECO:0000256" key="4">
    <source>
        <dbReference type="ARBA" id="ARBA00004931"/>
    </source>
</evidence>
<evidence type="ECO:0000256" key="10">
    <source>
        <dbReference type="ARBA" id="ARBA00022605"/>
    </source>
</evidence>
<dbReference type="FunFam" id="3.30.470.10:FF:000004">
    <property type="entry name" value="Branched-chain-amino-acid aminotransferase"/>
    <property type="match status" value="1"/>
</dbReference>
<evidence type="ECO:0000256" key="7">
    <source>
        <dbReference type="ARBA" id="ARBA00013053"/>
    </source>
</evidence>
<evidence type="ECO:0000256" key="9">
    <source>
        <dbReference type="ARBA" id="ARBA00022576"/>
    </source>
</evidence>
<dbReference type="UniPathway" id="UPA00049">
    <property type="reaction ID" value="UER00062"/>
</dbReference>
<dbReference type="GO" id="GO:0009098">
    <property type="term" value="P:L-leucine biosynthetic process"/>
    <property type="evidence" value="ECO:0007669"/>
    <property type="project" value="UniProtKB-UniPathway"/>
</dbReference>
<comment type="pathway">
    <text evidence="4">Amino-acid biosynthesis; L-valine biosynthesis; L-valine from pyruvate: step 4/4.</text>
</comment>
<comment type="catalytic activity">
    <reaction evidence="16">
        <text>L-leucine + 2-oxoglutarate = 4-methyl-2-oxopentanoate + L-glutamate</text>
        <dbReference type="Rhea" id="RHEA:18321"/>
        <dbReference type="ChEBI" id="CHEBI:16810"/>
        <dbReference type="ChEBI" id="CHEBI:17865"/>
        <dbReference type="ChEBI" id="CHEBI:29985"/>
        <dbReference type="ChEBI" id="CHEBI:57427"/>
        <dbReference type="EC" id="2.6.1.42"/>
    </reaction>
</comment>
<evidence type="ECO:0000256" key="8">
    <source>
        <dbReference type="ARBA" id="ARBA00018179"/>
    </source>
</evidence>
<dbReference type="Pfam" id="PF01063">
    <property type="entry name" value="Aminotran_4"/>
    <property type="match status" value="1"/>
</dbReference>
<proteinExistence type="inferred from homology"/>
<feature type="modified residue" description="N6-(pyridoxal phosphate)lysine" evidence="17">
    <location>
        <position position="183"/>
    </location>
</feature>
<comment type="catalytic activity">
    <reaction evidence="15">
        <text>L-isoleucine + 2-oxoglutarate = (S)-3-methyl-2-oxopentanoate + L-glutamate</text>
        <dbReference type="Rhea" id="RHEA:24801"/>
        <dbReference type="ChEBI" id="CHEBI:16810"/>
        <dbReference type="ChEBI" id="CHEBI:29985"/>
        <dbReference type="ChEBI" id="CHEBI:35146"/>
        <dbReference type="ChEBI" id="CHEBI:58045"/>
        <dbReference type="EC" id="2.6.1.42"/>
    </reaction>
</comment>
<evidence type="ECO:0000256" key="13">
    <source>
        <dbReference type="ARBA" id="ARBA00023304"/>
    </source>
</evidence>
<evidence type="ECO:0000256" key="3">
    <source>
        <dbReference type="ARBA" id="ARBA00004824"/>
    </source>
</evidence>
<dbReference type="OrthoDB" id="9804984at2"/>
<evidence type="ECO:0000256" key="15">
    <source>
        <dbReference type="ARBA" id="ARBA00048798"/>
    </source>
</evidence>
<protein>
    <recommendedName>
        <fullName evidence="8">Branched-chain-amino-acid aminotransferase</fullName>
        <ecNumber evidence="7">2.6.1.42</ecNumber>
    </recommendedName>
</protein>
<sequence>MENIDWKNIGFGYRKTNFNIRCWFKDGQWGPLEVSDSEHINLHMAATCLHYGQEAFEGLKAFMGEDGKVRVFRMEENARRMQSSSEGILMEKVPVDLFCDAVRLAVKENMEFVPPHGSGASLYIRPLLIGTAPEIGVRPSPEYLFIIFVMPVGPYFPEGFKPTELVIYRQFDRAAPLGTGKYKVGGNYAASLVAGKKAKEGHYSAVLYLDAREKKYIDECGPANFFAIKDNTYITPKSESILPSITNMSLMQLAEDLGLKVERRRVPVEELETFEEVGACGTAAVISPVKRIYDEDQDKEYLYGFDPGPWSTKLYHKLQDIQYGDEEDVHGWVTIIE</sequence>
<dbReference type="InterPro" id="IPR036038">
    <property type="entry name" value="Aminotransferase-like"/>
</dbReference>
<keyword evidence="12" id="KW-0663">Pyridoxal phosphate</keyword>
<evidence type="ECO:0000313" key="18">
    <source>
        <dbReference type="EMBL" id="PTN10649.1"/>
    </source>
</evidence>
<dbReference type="InterPro" id="IPR005786">
    <property type="entry name" value="B_amino_transII"/>
</dbReference>
<dbReference type="Gene3D" id="3.20.10.10">
    <property type="entry name" value="D-amino Acid Aminotransferase, subunit A, domain 2"/>
    <property type="match status" value="1"/>
</dbReference>
<dbReference type="InterPro" id="IPR001544">
    <property type="entry name" value="Aminotrans_IV"/>
</dbReference>
<gene>
    <name evidence="18" type="ORF">C8N47_101300</name>
</gene>
<dbReference type="EC" id="2.6.1.42" evidence="7"/>
<keyword evidence="10" id="KW-0028">Amino-acid biosynthesis</keyword>
<comment type="pathway">
    <text evidence="3">Amino-acid biosynthesis; L-isoleucine biosynthesis; L-isoleucine from 2-oxobutanoate: step 4/4.</text>
</comment>
<dbReference type="GO" id="GO:0009099">
    <property type="term" value="P:L-valine biosynthetic process"/>
    <property type="evidence" value="ECO:0007669"/>
    <property type="project" value="UniProtKB-UniPathway"/>
</dbReference>
<comment type="pathway">
    <text evidence="5">Amino-acid biosynthesis; L-leucine biosynthesis; L-leucine from 3-methyl-2-oxobutanoate: step 4/4.</text>
</comment>
<comment type="function">
    <text evidence="2">Acts on leucine, isoleucine and valine.</text>
</comment>
<evidence type="ECO:0000256" key="12">
    <source>
        <dbReference type="ARBA" id="ARBA00022898"/>
    </source>
</evidence>
<dbReference type="NCBIfam" id="NF009897">
    <property type="entry name" value="PRK13357.1"/>
    <property type="match status" value="1"/>
</dbReference>
<dbReference type="InterPro" id="IPR033939">
    <property type="entry name" value="BCAT_family"/>
</dbReference>
<dbReference type="RefSeq" id="WP_107820742.1">
    <property type="nucleotide sequence ID" value="NZ_OY782574.1"/>
</dbReference>
<evidence type="ECO:0000256" key="17">
    <source>
        <dbReference type="PIRSR" id="PIRSR006468-1"/>
    </source>
</evidence>
<dbReference type="PANTHER" id="PTHR42825:SF2">
    <property type="entry name" value="BRANCHED-CHAIN-AMINO-ACID AMINOTRANSFERASE 3, CHLOROPLASTIC-RELATED"/>
    <property type="match status" value="1"/>
</dbReference>
<dbReference type="PANTHER" id="PTHR42825">
    <property type="entry name" value="AMINO ACID AMINOTRANSFERASE"/>
    <property type="match status" value="1"/>
</dbReference>
<reference evidence="18 19" key="1">
    <citation type="submission" date="2018-04" db="EMBL/GenBank/DDBJ databases">
        <title>Genomic Encyclopedia of Archaeal and Bacterial Type Strains, Phase II (KMG-II): from individual species to whole genera.</title>
        <authorList>
            <person name="Goeker M."/>
        </authorList>
    </citation>
    <scope>NUCLEOTIDE SEQUENCE [LARGE SCALE GENOMIC DNA]</scope>
    <source>
        <strain evidence="18 19">DSM 28823</strain>
    </source>
</reference>
<evidence type="ECO:0000256" key="5">
    <source>
        <dbReference type="ARBA" id="ARBA00005072"/>
    </source>
</evidence>
<organism evidence="18 19">
    <name type="scientific">Mangrovibacterium marinum</name>
    <dbReference type="NCBI Taxonomy" id="1639118"/>
    <lineage>
        <taxon>Bacteria</taxon>
        <taxon>Pseudomonadati</taxon>
        <taxon>Bacteroidota</taxon>
        <taxon>Bacteroidia</taxon>
        <taxon>Marinilabiliales</taxon>
        <taxon>Prolixibacteraceae</taxon>
        <taxon>Mangrovibacterium</taxon>
    </lineage>
</organism>
<keyword evidence="19" id="KW-1185">Reference proteome</keyword>
<evidence type="ECO:0000256" key="2">
    <source>
        <dbReference type="ARBA" id="ARBA00003109"/>
    </source>
</evidence>